<evidence type="ECO:0000256" key="3">
    <source>
        <dbReference type="SAM" id="MobiDB-lite"/>
    </source>
</evidence>
<dbReference type="EMBL" id="CP111016">
    <property type="protein sequence ID" value="WAR06049.1"/>
    <property type="molecule type" value="Genomic_DNA"/>
</dbReference>
<dbReference type="PANTHER" id="PTHR48071:SF18">
    <property type="entry name" value="DELETED IN MALIGNANT BRAIN TUMORS 1 PROTEIN-RELATED"/>
    <property type="match status" value="1"/>
</dbReference>
<keyword evidence="4" id="KW-0812">Transmembrane</keyword>
<evidence type="ECO:0000313" key="7">
    <source>
        <dbReference type="EMBL" id="WAR06049.1"/>
    </source>
</evidence>
<dbReference type="InterPro" id="IPR001190">
    <property type="entry name" value="SRCR"/>
</dbReference>
<sequence>MWVMAVKCVMIILVLFGILQTALCYELQLTGGQGEGQGQVNVRQRPGEVWGVVCDRGFGSNEAEVVCRHLGYKHARVEDKVYKESYPQYVLDQVSCHGDERDLEHCNHDNYGTHSCYTNFFSPAGVCCSNSSTFGGCVLAEETNPAVLHKGDTCACLQQNTVVPRVSPTKCSASCPGDDNRYCGAADGKLWNMYTTASDGSLSILREPGKDDVGQCAVLVNNKNVGSKKLMTSQCELDRGYICQDFQKREQDLDMLFFKEPTDYLSTAGARKACRNITDHELIGADILERRKLYGDYDELWVDFSRVRTDIDTYLNVSSFKSLQPKWCLSVTSRNVKASLTCNERRLYTCTPVEGRSQPVTKPANGGSTEAQSPAKDTKPGTTAPHLTTTPDKARQREYNYNEELLHLSLIICSAVVVAVIIITIIICWIKRLRGKSSGICCLKSDTGDDPRTRTLTGNEYSATFHAGSTGQDDHMYDVIQEKENVYLELDPLIENKDNSTCVASEGSGENGLGSGCGQNDSGLLKEPVTMQRSYSHPNDMVKIGNTNEISKIDTYTYPYDIVYRPEDVKSANSSEQVNIAGKYDKKKVVDSVSSVGNAEENADNNIYTQHLQKPDDGTTATIAVPANNLSESAEAVVLRKERRSEPVKTVEVDCRETPLRNSAS</sequence>
<evidence type="ECO:0000256" key="4">
    <source>
        <dbReference type="SAM" id="Phobius"/>
    </source>
</evidence>
<evidence type="ECO:0000256" key="1">
    <source>
        <dbReference type="ARBA" id="ARBA00023157"/>
    </source>
</evidence>
<organism evidence="7 8">
    <name type="scientific">Mya arenaria</name>
    <name type="common">Soft-shell clam</name>
    <dbReference type="NCBI Taxonomy" id="6604"/>
    <lineage>
        <taxon>Eukaryota</taxon>
        <taxon>Metazoa</taxon>
        <taxon>Spiralia</taxon>
        <taxon>Lophotrochozoa</taxon>
        <taxon>Mollusca</taxon>
        <taxon>Bivalvia</taxon>
        <taxon>Autobranchia</taxon>
        <taxon>Heteroconchia</taxon>
        <taxon>Euheterodonta</taxon>
        <taxon>Imparidentia</taxon>
        <taxon>Neoheterodontei</taxon>
        <taxon>Myida</taxon>
        <taxon>Myoidea</taxon>
        <taxon>Myidae</taxon>
        <taxon>Mya</taxon>
    </lineage>
</organism>
<keyword evidence="4" id="KW-0472">Membrane</keyword>
<name>A0ABY7ECB8_MYAAR</name>
<evidence type="ECO:0000256" key="5">
    <source>
        <dbReference type="SAM" id="SignalP"/>
    </source>
</evidence>
<reference evidence="7" key="1">
    <citation type="submission" date="2022-11" db="EMBL/GenBank/DDBJ databases">
        <title>Centuries of genome instability and evolution in soft-shell clam transmissible cancer (bioRxiv).</title>
        <authorList>
            <person name="Hart S.F.M."/>
            <person name="Yonemitsu M.A."/>
            <person name="Giersch R.M."/>
            <person name="Beal B.F."/>
            <person name="Arriagada G."/>
            <person name="Davis B.W."/>
            <person name="Ostrander E.A."/>
            <person name="Goff S.P."/>
            <person name="Metzger M.J."/>
        </authorList>
    </citation>
    <scope>NUCLEOTIDE SEQUENCE</scope>
    <source>
        <strain evidence="7">MELC-2E11</strain>
        <tissue evidence="7">Siphon/mantle</tissue>
    </source>
</reference>
<dbReference type="SMART" id="SM00202">
    <property type="entry name" value="SR"/>
    <property type="match status" value="1"/>
</dbReference>
<gene>
    <name evidence="7" type="ORF">MAR_021418</name>
</gene>
<dbReference type="SUPFAM" id="SSF56487">
    <property type="entry name" value="SRCR-like"/>
    <property type="match status" value="1"/>
</dbReference>
<evidence type="ECO:0000256" key="2">
    <source>
        <dbReference type="PROSITE-ProRule" id="PRU00196"/>
    </source>
</evidence>
<dbReference type="Gene3D" id="3.10.250.10">
    <property type="entry name" value="SRCR-like domain"/>
    <property type="match status" value="1"/>
</dbReference>
<dbReference type="PROSITE" id="PS50287">
    <property type="entry name" value="SRCR_2"/>
    <property type="match status" value="1"/>
</dbReference>
<feature type="region of interest" description="Disordered" evidence="3">
    <location>
        <begin position="354"/>
        <end position="395"/>
    </location>
</feature>
<feature type="chain" id="PRO_5046289749" evidence="5">
    <location>
        <begin position="25"/>
        <end position="665"/>
    </location>
</feature>
<dbReference type="InterPro" id="IPR036772">
    <property type="entry name" value="SRCR-like_dom_sf"/>
</dbReference>
<feature type="compositionally biased region" description="Basic and acidic residues" evidence="3">
    <location>
        <begin position="644"/>
        <end position="659"/>
    </location>
</feature>
<keyword evidence="5" id="KW-0732">Signal</keyword>
<evidence type="ECO:0000313" key="8">
    <source>
        <dbReference type="Proteomes" id="UP001164746"/>
    </source>
</evidence>
<keyword evidence="4" id="KW-1133">Transmembrane helix</keyword>
<protein>
    <submittedName>
        <fullName evidence="7">C163A-like protein</fullName>
    </submittedName>
</protein>
<keyword evidence="8" id="KW-1185">Reference proteome</keyword>
<keyword evidence="1 2" id="KW-1015">Disulfide bond</keyword>
<accession>A0ABY7ECB8</accession>
<comment type="caution">
    <text evidence="2">Lacks conserved residue(s) required for the propagation of feature annotation.</text>
</comment>
<feature type="domain" description="SRCR" evidence="6">
    <location>
        <begin position="27"/>
        <end position="129"/>
    </location>
</feature>
<feature type="region of interest" description="Disordered" evidence="3">
    <location>
        <begin position="644"/>
        <end position="665"/>
    </location>
</feature>
<dbReference type="Pfam" id="PF00530">
    <property type="entry name" value="SRCR"/>
    <property type="match status" value="1"/>
</dbReference>
<dbReference type="Proteomes" id="UP001164746">
    <property type="component" value="Chromosome 5"/>
</dbReference>
<feature type="transmembrane region" description="Helical" evidence="4">
    <location>
        <begin position="405"/>
        <end position="430"/>
    </location>
</feature>
<proteinExistence type="predicted"/>
<feature type="disulfide bond" evidence="2">
    <location>
        <begin position="96"/>
        <end position="106"/>
    </location>
</feature>
<feature type="signal peptide" evidence="5">
    <location>
        <begin position="1"/>
        <end position="24"/>
    </location>
</feature>
<dbReference type="PANTHER" id="PTHR48071">
    <property type="entry name" value="SRCR DOMAIN-CONTAINING PROTEIN"/>
    <property type="match status" value="1"/>
</dbReference>
<evidence type="ECO:0000259" key="6">
    <source>
        <dbReference type="PROSITE" id="PS50287"/>
    </source>
</evidence>
<feature type="disulfide bond" evidence="2">
    <location>
        <begin position="67"/>
        <end position="128"/>
    </location>
</feature>
<dbReference type="PRINTS" id="PR00258">
    <property type="entry name" value="SPERACTRCPTR"/>
</dbReference>